<dbReference type="AlphaFoldDB" id="A0A445CLF1"/>
<protein>
    <submittedName>
        <fullName evidence="2">Uncharacterized protein</fullName>
    </submittedName>
</protein>
<accession>A0A445CLF1</accession>
<dbReference type="EMBL" id="SDMP01000006">
    <property type="protein sequence ID" value="RYR51760.1"/>
    <property type="molecule type" value="Genomic_DNA"/>
</dbReference>
<evidence type="ECO:0000313" key="2">
    <source>
        <dbReference type="EMBL" id="RYR51760.1"/>
    </source>
</evidence>
<dbReference type="PANTHER" id="PTHR36616:SF5">
    <property type="entry name" value="DIS3-EXONUCLEASE-LIKE PROTEIN"/>
    <property type="match status" value="1"/>
</dbReference>
<evidence type="ECO:0000256" key="1">
    <source>
        <dbReference type="SAM" id="Phobius"/>
    </source>
</evidence>
<evidence type="ECO:0000313" key="3">
    <source>
        <dbReference type="Proteomes" id="UP000289738"/>
    </source>
</evidence>
<keyword evidence="3" id="KW-1185">Reference proteome</keyword>
<reference evidence="2 3" key="1">
    <citation type="submission" date="2019-01" db="EMBL/GenBank/DDBJ databases">
        <title>Sequencing of cultivated peanut Arachis hypogaea provides insights into genome evolution and oil improvement.</title>
        <authorList>
            <person name="Chen X."/>
        </authorList>
    </citation>
    <scope>NUCLEOTIDE SEQUENCE [LARGE SCALE GENOMIC DNA]</scope>
    <source>
        <strain evidence="3">cv. Fuhuasheng</strain>
        <tissue evidence="2">Leaves</tissue>
    </source>
</reference>
<organism evidence="2 3">
    <name type="scientific">Arachis hypogaea</name>
    <name type="common">Peanut</name>
    <dbReference type="NCBI Taxonomy" id="3818"/>
    <lineage>
        <taxon>Eukaryota</taxon>
        <taxon>Viridiplantae</taxon>
        <taxon>Streptophyta</taxon>
        <taxon>Embryophyta</taxon>
        <taxon>Tracheophyta</taxon>
        <taxon>Spermatophyta</taxon>
        <taxon>Magnoliopsida</taxon>
        <taxon>eudicotyledons</taxon>
        <taxon>Gunneridae</taxon>
        <taxon>Pentapetalae</taxon>
        <taxon>rosids</taxon>
        <taxon>fabids</taxon>
        <taxon>Fabales</taxon>
        <taxon>Fabaceae</taxon>
        <taxon>Papilionoideae</taxon>
        <taxon>50 kb inversion clade</taxon>
        <taxon>dalbergioids sensu lato</taxon>
        <taxon>Dalbergieae</taxon>
        <taxon>Pterocarpus clade</taxon>
        <taxon>Arachis</taxon>
    </lineage>
</organism>
<comment type="caution">
    <text evidence="2">The sequence shown here is derived from an EMBL/GenBank/DDBJ whole genome shotgun (WGS) entry which is preliminary data.</text>
</comment>
<keyword evidence="1" id="KW-1133">Transmembrane helix</keyword>
<proteinExistence type="predicted"/>
<gene>
    <name evidence="2" type="ORF">Ahy_A06g026738</name>
</gene>
<dbReference type="STRING" id="3818.A0A445CLF1"/>
<dbReference type="Proteomes" id="UP000289738">
    <property type="component" value="Chromosome A06"/>
</dbReference>
<dbReference type="PANTHER" id="PTHR36616">
    <property type="entry name" value="BNAC07G32700D PROTEIN"/>
    <property type="match status" value="1"/>
</dbReference>
<keyword evidence="1" id="KW-0812">Transmembrane</keyword>
<name>A0A445CLF1_ARAHY</name>
<keyword evidence="1" id="KW-0472">Membrane</keyword>
<feature type="transmembrane region" description="Helical" evidence="1">
    <location>
        <begin position="84"/>
        <end position="103"/>
    </location>
</feature>
<sequence>MLQVVFAVAFSAVPLTLYIPPIRSFNLFVNAIQHFLRDCTLFSLHLYPRITLALSRIFHLTWWNMKHFLDISKIRKDRRTSVSIHYIGVVSCAFMLLKANSGYS</sequence>